<dbReference type="EMBL" id="JABCAG010000106">
    <property type="protein sequence ID" value="NMP59843.1"/>
    <property type="molecule type" value="Genomic_DNA"/>
</dbReference>
<dbReference type="PANTHER" id="PTHR13696">
    <property type="entry name" value="P-LOOP CONTAINING NUCLEOSIDE TRIPHOSPHATE HYDROLASE"/>
    <property type="match status" value="1"/>
</dbReference>
<accession>A0A848N4Y2</accession>
<evidence type="ECO:0000259" key="2">
    <source>
        <dbReference type="Pfam" id="PF13614"/>
    </source>
</evidence>
<sequence length="318" mass="36543">MKRKGTTLINANQKGGVGKTTSTTEEALVATLPNPQFNRKVLIIDWDIQANATSLIGKTFNKNFPATIYQAIKDYSNGDREALTKATVKLTDNLYMIAGGRDMADFGDLLEDLYPKENDPMYKKKRTFHFSNILETIKYDYDYIWIDVGPSTDIKVDNAMVCADYFVITQETKTYSFEGSLDIINEYLQTLIDDFGNDFKGEVLGLLPFLLQPKRELHESIIKNTKEAFGENFTFNAIVNNQKRLEEYPEYGVSVVDYHDRKVFALFADIFTEIEERIQLFEQYGDIPEDYVYSPKYLNGNKLTKLSRELDLTQFELA</sequence>
<dbReference type="SUPFAM" id="SSF52540">
    <property type="entry name" value="P-loop containing nucleoside triphosphate hydrolases"/>
    <property type="match status" value="1"/>
</dbReference>
<comment type="caution">
    <text evidence="3">The sequence shown here is derived from an EMBL/GenBank/DDBJ whole genome shotgun (WGS) entry which is preliminary data.</text>
</comment>
<dbReference type="Gene3D" id="3.40.50.300">
    <property type="entry name" value="P-loop containing nucleotide triphosphate hydrolases"/>
    <property type="match status" value="1"/>
</dbReference>
<dbReference type="InterPro" id="IPR027417">
    <property type="entry name" value="P-loop_NTPase"/>
</dbReference>
<name>A0A848N4Y2_ENTMU</name>
<evidence type="ECO:0000313" key="4">
    <source>
        <dbReference type="Proteomes" id="UP000557857"/>
    </source>
</evidence>
<dbReference type="InterPro" id="IPR050678">
    <property type="entry name" value="DNA_Partitioning_ATPase"/>
</dbReference>
<feature type="compositionally biased region" description="Polar residues" evidence="1">
    <location>
        <begin position="7"/>
        <end position="20"/>
    </location>
</feature>
<dbReference type="CDD" id="cd02042">
    <property type="entry name" value="ParAB_family"/>
    <property type="match status" value="1"/>
</dbReference>
<feature type="region of interest" description="Disordered" evidence="1">
    <location>
        <begin position="1"/>
        <end position="20"/>
    </location>
</feature>
<dbReference type="PANTHER" id="PTHR13696:SF52">
    <property type="entry name" value="PARA FAMILY PROTEIN CT_582"/>
    <property type="match status" value="1"/>
</dbReference>
<dbReference type="RefSeq" id="WP_074802011.1">
    <property type="nucleotide sequence ID" value="NZ_CP176096.1"/>
</dbReference>
<evidence type="ECO:0000256" key="1">
    <source>
        <dbReference type="SAM" id="MobiDB-lite"/>
    </source>
</evidence>
<dbReference type="Proteomes" id="UP000557857">
    <property type="component" value="Unassembled WGS sequence"/>
</dbReference>
<organism evidence="3 4">
    <name type="scientific">Enterococcus mundtii</name>
    <dbReference type="NCBI Taxonomy" id="53346"/>
    <lineage>
        <taxon>Bacteria</taxon>
        <taxon>Bacillati</taxon>
        <taxon>Bacillota</taxon>
        <taxon>Bacilli</taxon>
        <taxon>Lactobacillales</taxon>
        <taxon>Enterococcaceae</taxon>
        <taxon>Enterococcus</taxon>
    </lineage>
</organism>
<feature type="domain" description="AAA" evidence="2">
    <location>
        <begin position="11"/>
        <end position="186"/>
    </location>
</feature>
<dbReference type="Pfam" id="PF13614">
    <property type="entry name" value="AAA_31"/>
    <property type="match status" value="1"/>
</dbReference>
<dbReference type="InterPro" id="IPR025669">
    <property type="entry name" value="AAA_dom"/>
</dbReference>
<gene>
    <name evidence="3" type="ORF">HI921_15575</name>
</gene>
<protein>
    <submittedName>
        <fullName evidence="3">ParA family protein</fullName>
    </submittedName>
</protein>
<reference evidence="3 4" key="1">
    <citation type="submission" date="2020-04" db="EMBL/GenBank/DDBJ databases">
        <authorList>
            <person name="Abaymova A."/>
            <person name="Teymurazov M."/>
            <person name="Tazyna O."/>
            <person name="Chatushin Y."/>
            <person name="Svetoch E."/>
            <person name="Pereligyn V."/>
            <person name="Pohylenko V."/>
            <person name="Platonov M."/>
            <person name="Kartsev N."/>
            <person name="Skryabin Y."/>
            <person name="Sizova A."/>
            <person name="Solomentsev V."/>
            <person name="Kislichkina A."/>
            <person name="Bogun A."/>
        </authorList>
    </citation>
    <scope>NUCLEOTIDE SEQUENCE [LARGE SCALE GENOMIC DNA]</scope>
    <source>
        <strain evidence="4">SCPM-O-B-8398 (E28)</strain>
    </source>
</reference>
<proteinExistence type="predicted"/>
<evidence type="ECO:0000313" key="3">
    <source>
        <dbReference type="EMBL" id="NMP59843.1"/>
    </source>
</evidence>
<dbReference type="AlphaFoldDB" id="A0A848N4Y2"/>